<dbReference type="AlphaFoldDB" id="A0A251UUX8"/>
<dbReference type="EMBL" id="CM007893">
    <property type="protein sequence ID" value="OTG27165.1"/>
    <property type="molecule type" value="Genomic_DNA"/>
</dbReference>
<evidence type="ECO:0000313" key="1">
    <source>
        <dbReference type="EMBL" id="OTG27165.1"/>
    </source>
</evidence>
<proteinExistence type="predicted"/>
<protein>
    <submittedName>
        <fullName evidence="1">Putative nucleotide-binding alpha-beta plait domain-containing protein</fullName>
    </submittedName>
</protein>
<name>A0A251UUX8_HELAN</name>
<dbReference type="Proteomes" id="UP000215914">
    <property type="component" value="Chromosome 4"/>
</dbReference>
<sequence length="99" mass="11644">MLMFSCLLCHRSEIFVGRLPKDVVEGDLSEFCEPFREVVERLARNINGWTYPFYNISVDKSRGGDDNLFHWTKFKLSCTRVLQKCTYSNQFKFTLSFDA</sequence>
<dbReference type="InParanoid" id="A0A251UUX8"/>
<reference evidence="2" key="1">
    <citation type="journal article" date="2017" name="Nature">
        <title>The sunflower genome provides insights into oil metabolism, flowering and Asterid evolution.</title>
        <authorList>
            <person name="Badouin H."/>
            <person name="Gouzy J."/>
            <person name="Grassa C.J."/>
            <person name="Murat F."/>
            <person name="Staton S.E."/>
            <person name="Cottret L."/>
            <person name="Lelandais-Briere C."/>
            <person name="Owens G.L."/>
            <person name="Carrere S."/>
            <person name="Mayjonade B."/>
            <person name="Legrand L."/>
            <person name="Gill N."/>
            <person name="Kane N.C."/>
            <person name="Bowers J.E."/>
            <person name="Hubner S."/>
            <person name="Bellec A."/>
            <person name="Berard A."/>
            <person name="Berges H."/>
            <person name="Blanchet N."/>
            <person name="Boniface M.C."/>
            <person name="Brunel D."/>
            <person name="Catrice O."/>
            <person name="Chaidir N."/>
            <person name="Claudel C."/>
            <person name="Donnadieu C."/>
            <person name="Faraut T."/>
            <person name="Fievet G."/>
            <person name="Helmstetter N."/>
            <person name="King M."/>
            <person name="Knapp S.J."/>
            <person name="Lai Z."/>
            <person name="Le Paslier M.C."/>
            <person name="Lippi Y."/>
            <person name="Lorenzon L."/>
            <person name="Mandel J.R."/>
            <person name="Marage G."/>
            <person name="Marchand G."/>
            <person name="Marquand E."/>
            <person name="Bret-Mestries E."/>
            <person name="Morien E."/>
            <person name="Nambeesan S."/>
            <person name="Nguyen T."/>
            <person name="Pegot-Espagnet P."/>
            <person name="Pouilly N."/>
            <person name="Raftis F."/>
            <person name="Sallet E."/>
            <person name="Schiex T."/>
            <person name="Thomas J."/>
            <person name="Vandecasteele C."/>
            <person name="Vares D."/>
            <person name="Vear F."/>
            <person name="Vautrin S."/>
            <person name="Crespi M."/>
            <person name="Mangin B."/>
            <person name="Burke J.M."/>
            <person name="Salse J."/>
            <person name="Munos S."/>
            <person name="Vincourt P."/>
            <person name="Rieseberg L.H."/>
            <person name="Langlade N.B."/>
        </authorList>
    </citation>
    <scope>NUCLEOTIDE SEQUENCE [LARGE SCALE GENOMIC DNA]</scope>
    <source>
        <strain evidence="2">cv. SF193</strain>
    </source>
</reference>
<organism evidence="1 2">
    <name type="scientific">Helianthus annuus</name>
    <name type="common">Common sunflower</name>
    <dbReference type="NCBI Taxonomy" id="4232"/>
    <lineage>
        <taxon>Eukaryota</taxon>
        <taxon>Viridiplantae</taxon>
        <taxon>Streptophyta</taxon>
        <taxon>Embryophyta</taxon>
        <taxon>Tracheophyta</taxon>
        <taxon>Spermatophyta</taxon>
        <taxon>Magnoliopsida</taxon>
        <taxon>eudicotyledons</taxon>
        <taxon>Gunneridae</taxon>
        <taxon>Pentapetalae</taxon>
        <taxon>asterids</taxon>
        <taxon>campanulids</taxon>
        <taxon>Asterales</taxon>
        <taxon>Asteraceae</taxon>
        <taxon>Asteroideae</taxon>
        <taxon>Heliantheae alliance</taxon>
        <taxon>Heliantheae</taxon>
        <taxon>Helianthus</taxon>
    </lineage>
</organism>
<gene>
    <name evidence="1" type="ORF">HannXRQ_Chr04g0097061</name>
</gene>
<accession>A0A251UUX8</accession>
<evidence type="ECO:0000313" key="2">
    <source>
        <dbReference type="Proteomes" id="UP000215914"/>
    </source>
</evidence>
<keyword evidence="2" id="KW-1185">Reference proteome</keyword>